<feature type="transmembrane region" description="Helical" evidence="5">
    <location>
        <begin position="162"/>
        <end position="180"/>
    </location>
</feature>
<dbReference type="GO" id="GO:0005886">
    <property type="term" value="C:plasma membrane"/>
    <property type="evidence" value="ECO:0007669"/>
    <property type="project" value="TreeGrafter"/>
</dbReference>
<dbReference type="InterPro" id="IPR005829">
    <property type="entry name" value="Sugar_transporter_CS"/>
</dbReference>
<dbReference type="InterPro" id="IPR020846">
    <property type="entry name" value="MFS_dom"/>
</dbReference>
<dbReference type="STRING" id="397948.Cmaq_0821"/>
<dbReference type="InterPro" id="IPR036259">
    <property type="entry name" value="MFS_trans_sf"/>
</dbReference>
<feature type="transmembrane region" description="Helical" evidence="5">
    <location>
        <begin position="303"/>
        <end position="324"/>
    </location>
</feature>
<dbReference type="Proteomes" id="UP000001137">
    <property type="component" value="Chromosome"/>
</dbReference>
<evidence type="ECO:0000313" key="8">
    <source>
        <dbReference type="Proteomes" id="UP000001137"/>
    </source>
</evidence>
<feature type="transmembrane region" description="Helical" evidence="5">
    <location>
        <begin position="133"/>
        <end position="156"/>
    </location>
</feature>
<organism evidence="7 8">
    <name type="scientific">Caldivirga maquilingensis (strain ATCC 700844 / DSM 13496 / JCM 10307 / IC-167)</name>
    <dbReference type="NCBI Taxonomy" id="397948"/>
    <lineage>
        <taxon>Archaea</taxon>
        <taxon>Thermoproteota</taxon>
        <taxon>Thermoprotei</taxon>
        <taxon>Thermoproteales</taxon>
        <taxon>Thermoproteaceae</taxon>
        <taxon>Caldivirga</taxon>
    </lineage>
</organism>
<dbReference type="KEGG" id="cma:Cmaq_0821"/>
<evidence type="ECO:0000313" key="7">
    <source>
        <dbReference type="EMBL" id="ABW01656.1"/>
    </source>
</evidence>
<feature type="transmembrane region" description="Helical" evidence="5">
    <location>
        <begin position="344"/>
        <end position="363"/>
    </location>
</feature>
<evidence type="ECO:0000256" key="5">
    <source>
        <dbReference type="SAM" id="Phobius"/>
    </source>
</evidence>
<dbReference type="PROSITE" id="PS00217">
    <property type="entry name" value="SUGAR_TRANSPORT_2"/>
    <property type="match status" value="1"/>
</dbReference>
<feature type="transmembrane region" description="Helical" evidence="5">
    <location>
        <begin position="246"/>
        <end position="266"/>
    </location>
</feature>
<accession>A8MD00</accession>
<dbReference type="EMBL" id="CP000852">
    <property type="protein sequence ID" value="ABW01656.1"/>
    <property type="molecule type" value="Genomic_DNA"/>
</dbReference>
<dbReference type="GO" id="GO:0046943">
    <property type="term" value="F:carboxylic acid transmembrane transporter activity"/>
    <property type="evidence" value="ECO:0007669"/>
    <property type="project" value="TreeGrafter"/>
</dbReference>
<dbReference type="InterPro" id="IPR005828">
    <property type="entry name" value="MFS_sugar_transport-like"/>
</dbReference>
<feature type="transmembrane region" description="Helical" evidence="5">
    <location>
        <begin position="99"/>
        <end position="121"/>
    </location>
</feature>
<feature type="transmembrane region" description="Helical" evidence="5">
    <location>
        <begin position="369"/>
        <end position="387"/>
    </location>
</feature>
<sequence>MVNKDTYIAILAGMGGFTDGFALLLGGAALLSLSHYFKLTPGIEGLIISMPFIGSVIGSLIFGRLADLLGRRAIFLNVLLFFVLGSLISAVAYNTLLIIIGRLLVGIGIGGDIPAGASLVAELSNKGSRGRLISIQSMLWGLGGFAAALVALPLLNLMGAESWRLIFGLGAIPPLIVLVLRRSINESWVWEIKRRNSSNIKLSNRSRYTLVLAFTAASLFVWTFILAIFANYTPTILVNAMQLNKAMALLISGLQWIGFVAGGLIVFKYCDRLGRRTLIVPATVGEAALLYLSIIMVKDPVTLSLILITLWVLGGVGYIVNSIYSAELFPTLLRGTSNGISFSAGRLGGYISTLILPSLLLSIGLSKVFLILAVMITPLIATCIATAPRSENKSLEELEKDYF</sequence>
<feature type="transmembrane region" description="Helical" evidence="5">
    <location>
        <begin position="43"/>
        <end position="62"/>
    </location>
</feature>
<dbReference type="Pfam" id="PF00083">
    <property type="entry name" value="Sugar_tr"/>
    <property type="match status" value="2"/>
</dbReference>
<reference evidence="7 8" key="1">
    <citation type="submission" date="2007-10" db="EMBL/GenBank/DDBJ databases">
        <title>Complete sequence of Caldivirga maquilingensis IC-167.</title>
        <authorList>
            <consortium name="US DOE Joint Genome Institute"/>
            <person name="Copeland A."/>
            <person name="Lucas S."/>
            <person name="Lapidus A."/>
            <person name="Barry K."/>
            <person name="Glavina del Rio T."/>
            <person name="Dalin E."/>
            <person name="Tice H."/>
            <person name="Pitluck S."/>
            <person name="Saunders E."/>
            <person name="Brettin T."/>
            <person name="Bruce D."/>
            <person name="Detter J.C."/>
            <person name="Han C."/>
            <person name="Schmutz J."/>
            <person name="Larimer F."/>
            <person name="Land M."/>
            <person name="Hauser L."/>
            <person name="Kyrpides N."/>
            <person name="Ivanova N."/>
            <person name="Biddle J.F."/>
            <person name="Zhang Z."/>
            <person name="Fitz-Gibbon S.T."/>
            <person name="Lowe T.M."/>
            <person name="Saltikov C."/>
            <person name="House C.H."/>
            <person name="Richardson P."/>
        </authorList>
    </citation>
    <scope>NUCLEOTIDE SEQUENCE [LARGE SCALE GENOMIC DNA]</scope>
    <source>
        <strain evidence="8">ATCC 700844 / DSM 13496 / JCM 10307 / IC-167</strain>
    </source>
</reference>
<dbReference type="SUPFAM" id="SSF103473">
    <property type="entry name" value="MFS general substrate transporter"/>
    <property type="match status" value="1"/>
</dbReference>
<dbReference type="eggNOG" id="arCOG02682">
    <property type="taxonomic scope" value="Archaea"/>
</dbReference>
<feature type="transmembrane region" description="Helical" evidence="5">
    <location>
        <begin position="7"/>
        <end position="31"/>
    </location>
</feature>
<dbReference type="PANTHER" id="PTHR23508">
    <property type="entry name" value="CARBOXYLIC ACID TRANSPORTER PROTEIN HOMOLOG"/>
    <property type="match status" value="1"/>
</dbReference>
<feature type="transmembrane region" description="Helical" evidence="5">
    <location>
        <begin position="74"/>
        <end position="93"/>
    </location>
</feature>
<evidence type="ECO:0000256" key="1">
    <source>
        <dbReference type="ARBA" id="ARBA00004141"/>
    </source>
</evidence>
<feature type="transmembrane region" description="Helical" evidence="5">
    <location>
        <begin position="278"/>
        <end position="297"/>
    </location>
</feature>
<evidence type="ECO:0000256" key="3">
    <source>
        <dbReference type="ARBA" id="ARBA00022989"/>
    </source>
</evidence>
<dbReference type="OrthoDB" id="117970at2157"/>
<comment type="subcellular location">
    <subcellularLocation>
        <location evidence="1">Membrane</location>
        <topology evidence="1">Multi-pass membrane protein</topology>
    </subcellularLocation>
</comment>
<gene>
    <name evidence="7" type="ordered locus">Cmaq_0821</name>
</gene>
<evidence type="ECO:0000259" key="6">
    <source>
        <dbReference type="PROSITE" id="PS50850"/>
    </source>
</evidence>
<keyword evidence="2 5" id="KW-0812">Transmembrane</keyword>
<evidence type="ECO:0000256" key="4">
    <source>
        <dbReference type="ARBA" id="ARBA00023136"/>
    </source>
</evidence>
<dbReference type="HOGENOM" id="CLU_001265_46_6_2"/>
<keyword evidence="3 5" id="KW-1133">Transmembrane helix</keyword>
<dbReference type="RefSeq" id="WP_012185875.1">
    <property type="nucleotide sequence ID" value="NC_009954.1"/>
</dbReference>
<protein>
    <submittedName>
        <fullName evidence="7">Major facilitator superfamily MFS_1</fullName>
    </submittedName>
</protein>
<dbReference type="CDD" id="cd17316">
    <property type="entry name" value="MFS_SV2_like"/>
    <property type="match status" value="1"/>
</dbReference>
<feature type="domain" description="Major facilitator superfamily (MFS) profile" evidence="6">
    <location>
        <begin position="8"/>
        <end position="391"/>
    </location>
</feature>
<name>A8MD00_CALMQ</name>
<dbReference type="GeneID" id="5708764"/>
<keyword evidence="8" id="KW-1185">Reference proteome</keyword>
<keyword evidence="4 5" id="KW-0472">Membrane</keyword>
<feature type="transmembrane region" description="Helical" evidence="5">
    <location>
        <begin position="210"/>
        <end position="234"/>
    </location>
</feature>
<proteinExistence type="predicted"/>
<dbReference type="PROSITE" id="PS50850">
    <property type="entry name" value="MFS"/>
    <property type="match status" value="1"/>
</dbReference>
<dbReference type="AlphaFoldDB" id="A8MD00"/>
<dbReference type="Gene3D" id="1.20.1250.20">
    <property type="entry name" value="MFS general substrate transporter like domains"/>
    <property type="match status" value="2"/>
</dbReference>
<evidence type="ECO:0000256" key="2">
    <source>
        <dbReference type="ARBA" id="ARBA00022692"/>
    </source>
</evidence>
<dbReference type="PANTHER" id="PTHR23508:SF10">
    <property type="entry name" value="CARBOXYLIC ACID TRANSPORTER PROTEIN HOMOLOG"/>
    <property type="match status" value="1"/>
</dbReference>